<evidence type="ECO:0000313" key="2">
    <source>
        <dbReference type="EMBL" id="NEM96185.1"/>
    </source>
</evidence>
<dbReference type="Gene3D" id="1.10.10.10">
    <property type="entry name" value="Winged helix-like DNA-binding domain superfamily/Winged helix DNA-binding domain"/>
    <property type="match status" value="1"/>
</dbReference>
<reference evidence="2 3" key="1">
    <citation type="submission" date="2020-02" db="EMBL/GenBank/DDBJ databases">
        <authorList>
            <person name="Kim M.K."/>
        </authorList>
    </citation>
    <scope>NUCLEOTIDE SEQUENCE [LARGE SCALE GENOMIC DNA]</scope>
    <source>
        <strain evidence="2 3">BT327</strain>
    </source>
</reference>
<dbReference type="InterPro" id="IPR036390">
    <property type="entry name" value="WH_DNA-bd_sf"/>
</dbReference>
<dbReference type="Proteomes" id="UP000474777">
    <property type="component" value="Unassembled WGS sequence"/>
</dbReference>
<accession>A0A6B3LM89</accession>
<dbReference type="GO" id="GO:0003677">
    <property type="term" value="F:DNA binding"/>
    <property type="evidence" value="ECO:0007669"/>
    <property type="project" value="InterPro"/>
</dbReference>
<dbReference type="RefSeq" id="WP_163910978.1">
    <property type="nucleotide sequence ID" value="NZ_JAAGWD010000001.1"/>
</dbReference>
<keyword evidence="3" id="KW-1185">Reference proteome</keyword>
<dbReference type="EMBL" id="JAAGWD010000001">
    <property type="protein sequence ID" value="NEM96185.1"/>
    <property type="molecule type" value="Genomic_DNA"/>
</dbReference>
<dbReference type="InterPro" id="IPR036388">
    <property type="entry name" value="WH-like_DNA-bd_sf"/>
</dbReference>
<name>A0A6B3LM89_9BACT</name>
<feature type="domain" description="HTH crp-type" evidence="1">
    <location>
        <begin position="48"/>
        <end position="82"/>
    </location>
</feature>
<proteinExistence type="predicted"/>
<dbReference type="GO" id="GO:0006355">
    <property type="term" value="P:regulation of DNA-templated transcription"/>
    <property type="evidence" value="ECO:0007669"/>
    <property type="project" value="InterPro"/>
</dbReference>
<gene>
    <name evidence="2" type="ORF">GXP69_00635</name>
</gene>
<dbReference type="InterPro" id="IPR012318">
    <property type="entry name" value="HTH_CRP"/>
</dbReference>
<protein>
    <submittedName>
        <fullName evidence="2">MarR family transcriptional regulator</fullName>
    </submittedName>
</protein>
<comment type="caution">
    <text evidence="2">The sequence shown here is derived from an EMBL/GenBank/DDBJ whole genome shotgun (WGS) entry which is preliminary data.</text>
</comment>
<evidence type="ECO:0000259" key="1">
    <source>
        <dbReference type="Pfam" id="PF13545"/>
    </source>
</evidence>
<sequence>MKATVKIAYTTILHEPRKKLGLTLNEYSVAASIYHLSNNPKAPVKGWCSASKEQLANFIGISRRTVCTILNTLLGKGLIERQEETSFLRSSSKWYDEVECFTGCEETAHKGVKKLHTACEDSSHNNNTISNKENKSRADAPPALISKHANTGKEIVHQDFVDAYWQWYEGKVGEPPRLLEADYKAIKNIRKYLTEAKKGDEAKALSSWLYILSSWGKLEDFLQRQVKPTQIDSNMANIRLQLREQHKKVTAASNGLNIQKMIEEQQNKVYK</sequence>
<organism evidence="2 3">
    <name type="scientific">Pontibacter burrus</name>
    <dbReference type="NCBI Taxonomy" id="2704466"/>
    <lineage>
        <taxon>Bacteria</taxon>
        <taxon>Pseudomonadati</taxon>
        <taxon>Bacteroidota</taxon>
        <taxon>Cytophagia</taxon>
        <taxon>Cytophagales</taxon>
        <taxon>Hymenobacteraceae</taxon>
        <taxon>Pontibacter</taxon>
    </lineage>
</organism>
<dbReference type="SUPFAM" id="SSF46785">
    <property type="entry name" value="Winged helix' DNA-binding domain"/>
    <property type="match status" value="1"/>
</dbReference>
<dbReference type="Pfam" id="PF13545">
    <property type="entry name" value="HTH_Crp_2"/>
    <property type="match status" value="1"/>
</dbReference>
<dbReference type="AlphaFoldDB" id="A0A6B3LM89"/>
<evidence type="ECO:0000313" key="3">
    <source>
        <dbReference type="Proteomes" id="UP000474777"/>
    </source>
</evidence>